<feature type="domain" description="Cux N-terminal" evidence="2">
    <location>
        <begin position="27"/>
        <end position="72"/>
    </location>
</feature>
<protein>
    <recommendedName>
        <fullName evidence="2">Cux N-terminal domain-containing protein</fullName>
    </recommendedName>
</protein>
<reference evidence="3 4" key="1">
    <citation type="journal article" date="2022" name="Nat. Ecol. Evol.">
        <title>A masculinizing supergene underlies an exaggerated male reproductive morph in a spider.</title>
        <authorList>
            <person name="Hendrickx F."/>
            <person name="De Corte Z."/>
            <person name="Sonet G."/>
            <person name="Van Belleghem S.M."/>
            <person name="Kostlbacher S."/>
            <person name="Vangestel C."/>
        </authorList>
    </citation>
    <scope>NUCLEOTIDE SEQUENCE [LARGE SCALE GENOMIC DNA]</scope>
    <source>
        <strain evidence="3">W744_W776</strain>
    </source>
</reference>
<proteinExistence type="predicted"/>
<dbReference type="EMBL" id="JAFNEN010000136">
    <property type="protein sequence ID" value="KAG8192677.1"/>
    <property type="molecule type" value="Genomic_DNA"/>
</dbReference>
<sequence length="137" mass="15376">MQRDNHCGSSHRGSGSVAIVDRDVRDSTGQKALDVTATELANRQDESDDSRKRLVDLSRDFKKNSTENILHSASHGGGGVQSSMRNPREEWTPSPFRKWLRTPGKKSCVIRSRIIRNGLLGKTETCRNYVRLGKPEK</sequence>
<name>A0AAV6V928_9ARAC</name>
<evidence type="ECO:0000256" key="1">
    <source>
        <dbReference type="SAM" id="MobiDB-lite"/>
    </source>
</evidence>
<feature type="region of interest" description="Disordered" evidence="1">
    <location>
        <begin position="1"/>
        <end position="23"/>
    </location>
</feature>
<dbReference type="InterPro" id="IPR057476">
    <property type="entry name" value="Cux_N"/>
</dbReference>
<evidence type="ECO:0000313" key="3">
    <source>
        <dbReference type="EMBL" id="KAG8192677.1"/>
    </source>
</evidence>
<evidence type="ECO:0000259" key="2">
    <source>
        <dbReference type="Pfam" id="PF25398"/>
    </source>
</evidence>
<dbReference type="Pfam" id="PF25398">
    <property type="entry name" value="CUX1_N"/>
    <property type="match status" value="1"/>
</dbReference>
<organism evidence="3 4">
    <name type="scientific">Oedothorax gibbosus</name>
    <dbReference type="NCBI Taxonomy" id="931172"/>
    <lineage>
        <taxon>Eukaryota</taxon>
        <taxon>Metazoa</taxon>
        <taxon>Ecdysozoa</taxon>
        <taxon>Arthropoda</taxon>
        <taxon>Chelicerata</taxon>
        <taxon>Arachnida</taxon>
        <taxon>Araneae</taxon>
        <taxon>Araneomorphae</taxon>
        <taxon>Entelegynae</taxon>
        <taxon>Araneoidea</taxon>
        <taxon>Linyphiidae</taxon>
        <taxon>Erigoninae</taxon>
        <taxon>Oedothorax</taxon>
    </lineage>
</organism>
<dbReference type="AlphaFoldDB" id="A0AAV6V928"/>
<feature type="region of interest" description="Disordered" evidence="1">
    <location>
        <begin position="60"/>
        <end position="97"/>
    </location>
</feature>
<evidence type="ECO:0000313" key="4">
    <source>
        <dbReference type="Proteomes" id="UP000827092"/>
    </source>
</evidence>
<accession>A0AAV6V928</accession>
<keyword evidence="4" id="KW-1185">Reference proteome</keyword>
<gene>
    <name evidence="3" type="ORF">JTE90_009705</name>
</gene>
<comment type="caution">
    <text evidence="3">The sequence shown here is derived from an EMBL/GenBank/DDBJ whole genome shotgun (WGS) entry which is preliminary data.</text>
</comment>
<dbReference type="Proteomes" id="UP000827092">
    <property type="component" value="Unassembled WGS sequence"/>
</dbReference>